<dbReference type="SMART" id="SM00389">
    <property type="entry name" value="HOX"/>
    <property type="match status" value="1"/>
</dbReference>
<dbReference type="Pfam" id="PF05920">
    <property type="entry name" value="Homeobox_KN"/>
    <property type="match status" value="1"/>
</dbReference>
<evidence type="ECO:0000256" key="6">
    <source>
        <dbReference type="PROSITE-ProRule" id="PRU00559"/>
    </source>
</evidence>
<dbReference type="Proteomes" id="UP001152523">
    <property type="component" value="Unassembled WGS sequence"/>
</dbReference>
<evidence type="ECO:0000256" key="2">
    <source>
        <dbReference type="ARBA" id="ARBA00023125"/>
    </source>
</evidence>
<feature type="domain" description="Homeobox" evidence="8">
    <location>
        <begin position="46"/>
        <end position="109"/>
    </location>
</feature>
<protein>
    <submittedName>
        <fullName evidence="10">Uncharacterized protein</fullName>
    </submittedName>
</protein>
<dbReference type="AlphaFoldDB" id="A0AAV0DUE4"/>
<dbReference type="Pfam" id="PF03789">
    <property type="entry name" value="ELK"/>
    <property type="match status" value="1"/>
</dbReference>
<dbReference type="GO" id="GO:0005634">
    <property type="term" value="C:nucleus"/>
    <property type="evidence" value="ECO:0007669"/>
    <property type="project" value="UniProtKB-SubCell"/>
</dbReference>
<accession>A0AAV0DUE4</accession>
<dbReference type="PROSITE" id="PS00027">
    <property type="entry name" value="HOMEOBOX_1"/>
    <property type="match status" value="1"/>
</dbReference>
<dbReference type="GO" id="GO:0003677">
    <property type="term" value="F:DNA binding"/>
    <property type="evidence" value="ECO:0007669"/>
    <property type="project" value="UniProtKB-UniRule"/>
</dbReference>
<keyword evidence="2 5" id="KW-0238">DNA-binding</keyword>
<dbReference type="CDD" id="cd00086">
    <property type="entry name" value="homeodomain"/>
    <property type="match status" value="1"/>
</dbReference>
<feature type="DNA-binding region" description="Homeobox; TALE-type" evidence="5">
    <location>
        <begin position="47"/>
        <end position="110"/>
    </location>
</feature>
<reference evidence="10" key="1">
    <citation type="submission" date="2022-07" db="EMBL/GenBank/DDBJ databases">
        <authorList>
            <person name="Macas J."/>
            <person name="Novak P."/>
            <person name="Neumann P."/>
        </authorList>
    </citation>
    <scope>NUCLEOTIDE SEQUENCE</scope>
</reference>
<dbReference type="PROSITE" id="PS50071">
    <property type="entry name" value="HOMEOBOX_2"/>
    <property type="match status" value="1"/>
</dbReference>
<sequence>MLGVDEGGLSSEDENNNEAISSEDGELKNKLLEKYGGHISSLKLEFSKKRKKGKLPKDARHILLEWWKVHYRWPYPTEADKVTLAEITGLDQKQINNWFINQRKRHWRPSGHMQLAVMDNLAATAARQFHRLP</sequence>
<comment type="caution">
    <text evidence="10">The sequence shown here is derived from an EMBL/GenBank/DDBJ whole genome shotgun (WGS) entry which is preliminary data.</text>
</comment>
<gene>
    <name evidence="10" type="ORF">CEPIT_LOCUS18011</name>
</gene>
<evidence type="ECO:0000256" key="1">
    <source>
        <dbReference type="ARBA" id="ARBA00004123"/>
    </source>
</evidence>
<evidence type="ECO:0000256" key="4">
    <source>
        <dbReference type="ARBA" id="ARBA00023242"/>
    </source>
</evidence>
<keyword evidence="3 5" id="KW-0371">Homeobox</keyword>
<dbReference type="SMART" id="SM01188">
    <property type="entry name" value="ELK"/>
    <property type="match status" value="1"/>
</dbReference>
<dbReference type="PANTHER" id="PTHR11850">
    <property type="entry name" value="HOMEOBOX PROTEIN TRANSCRIPTION FACTORS"/>
    <property type="match status" value="1"/>
</dbReference>
<evidence type="ECO:0000259" key="8">
    <source>
        <dbReference type="PROSITE" id="PS50071"/>
    </source>
</evidence>
<dbReference type="InterPro" id="IPR017970">
    <property type="entry name" value="Homeobox_CS"/>
</dbReference>
<evidence type="ECO:0000256" key="5">
    <source>
        <dbReference type="PROSITE-ProRule" id="PRU00108"/>
    </source>
</evidence>
<comment type="similarity">
    <text evidence="6">Belongs to the TALE/KNOX homeobox family.</text>
</comment>
<evidence type="ECO:0000256" key="7">
    <source>
        <dbReference type="SAM" id="MobiDB-lite"/>
    </source>
</evidence>
<evidence type="ECO:0000256" key="3">
    <source>
        <dbReference type="ARBA" id="ARBA00023155"/>
    </source>
</evidence>
<dbReference type="InterPro" id="IPR005539">
    <property type="entry name" value="ELK_dom"/>
</dbReference>
<feature type="region of interest" description="Disordered" evidence="7">
    <location>
        <begin position="1"/>
        <end position="24"/>
    </location>
</feature>
<dbReference type="EMBL" id="CAMAPF010000145">
    <property type="protein sequence ID" value="CAH9107491.1"/>
    <property type="molecule type" value="Genomic_DNA"/>
</dbReference>
<comment type="subcellular location">
    <subcellularLocation>
        <location evidence="1 5">Nucleus</location>
    </subcellularLocation>
</comment>
<organism evidence="10 11">
    <name type="scientific">Cuscuta epithymum</name>
    <dbReference type="NCBI Taxonomy" id="186058"/>
    <lineage>
        <taxon>Eukaryota</taxon>
        <taxon>Viridiplantae</taxon>
        <taxon>Streptophyta</taxon>
        <taxon>Embryophyta</taxon>
        <taxon>Tracheophyta</taxon>
        <taxon>Spermatophyta</taxon>
        <taxon>Magnoliopsida</taxon>
        <taxon>eudicotyledons</taxon>
        <taxon>Gunneridae</taxon>
        <taxon>Pentapetalae</taxon>
        <taxon>asterids</taxon>
        <taxon>lamiids</taxon>
        <taxon>Solanales</taxon>
        <taxon>Convolvulaceae</taxon>
        <taxon>Cuscuteae</taxon>
        <taxon>Cuscuta</taxon>
        <taxon>Cuscuta subgen. Cuscuta</taxon>
    </lineage>
</organism>
<proteinExistence type="inferred from homology"/>
<dbReference type="PROSITE" id="PS51213">
    <property type="entry name" value="ELK"/>
    <property type="match status" value="1"/>
</dbReference>
<feature type="domain" description="ELK" evidence="9">
    <location>
        <begin position="26"/>
        <end position="46"/>
    </location>
</feature>
<dbReference type="InterPro" id="IPR001356">
    <property type="entry name" value="HD"/>
</dbReference>
<evidence type="ECO:0000313" key="11">
    <source>
        <dbReference type="Proteomes" id="UP001152523"/>
    </source>
</evidence>
<keyword evidence="11" id="KW-1185">Reference proteome</keyword>
<keyword evidence="4 5" id="KW-0539">Nucleus</keyword>
<dbReference type="InterPro" id="IPR009057">
    <property type="entry name" value="Homeodomain-like_sf"/>
</dbReference>
<feature type="compositionally biased region" description="Acidic residues" evidence="7">
    <location>
        <begin position="11"/>
        <end position="24"/>
    </location>
</feature>
<evidence type="ECO:0000313" key="10">
    <source>
        <dbReference type="EMBL" id="CAH9107491.1"/>
    </source>
</evidence>
<dbReference type="SUPFAM" id="SSF46689">
    <property type="entry name" value="Homeodomain-like"/>
    <property type="match status" value="1"/>
</dbReference>
<dbReference type="InterPro" id="IPR008422">
    <property type="entry name" value="KN_HD"/>
</dbReference>
<evidence type="ECO:0000259" key="9">
    <source>
        <dbReference type="PROSITE" id="PS51213"/>
    </source>
</evidence>
<name>A0AAV0DUE4_9ASTE</name>
<dbReference type="Gene3D" id="1.10.10.60">
    <property type="entry name" value="Homeodomain-like"/>
    <property type="match status" value="1"/>
</dbReference>
<dbReference type="GO" id="GO:0000981">
    <property type="term" value="F:DNA-binding transcription factor activity, RNA polymerase II-specific"/>
    <property type="evidence" value="ECO:0007669"/>
    <property type="project" value="InterPro"/>
</dbReference>
<dbReference type="InterPro" id="IPR050224">
    <property type="entry name" value="TALE_homeobox"/>
</dbReference>